<organism evidence="2 3">
    <name type="scientific">[Clostridium] methylpentosum DSM 5476</name>
    <dbReference type="NCBI Taxonomy" id="537013"/>
    <lineage>
        <taxon>Bacteria</taxon>
        <taxon>Bacillati</taxon>
        <taxon>Bacillota</taxon>
        <taxon>Clostridia</taxon>
        <taxon>Eubacteriales</taxon>
        <taxon>Oscillospiraceae</taxon>
        <taxon>Oscillospiraceae incertae sedis</taxon>
    </lineage>
</organism>
<reference evidence="2 3" key="2">
    <citation type="submission" date="2009-02" db="EMBL/GenBank/DDBJ databases">
        <title>Draft genome sequence of Clostridium methylpentosum (DSM 5476).</title>
        <authorList>
            <person name="Sudarsanam P."/>
            <person name="Ley R."/>
            <person name="Guruge J."/>
            <person name="Turnbaugh P.J."/>
            <person name="Mahowald M."/>
            <person name="Liep D."/>
            <person name="Gordon J."/>
        </authorList>
    </citation>
    <scope>NUCLEOTIDE SEQUENCE [LARGE SCALE GENOMIC DNA]</scope>
    <source>
        <strain evidence="2 3">DSM 5476</strain>
    </source>
</reference>
<keyword evidence="1" id="KW-1133">Transmembrane helix</keyword>
<keyword evidence="3" id="KW-1185">Reference proteome</keyword>
<evidence type="ECO:0000256" key="1">
    <source>
        <dbReference type="SAM" id="Phobius"/>
    </source>
</evidence>
<dbReference type="EMBL" id="ACEC01000030">
    <property type="protein sequence ID" value="EEG31599.1"/>
    <property type="molecule type" value="Genomic_DNA"/>
</dbReference>
<dbReference type="Proteomes" id="UP000003340">
    <property type="component" value="Unassembled WGS sequence"/>
</dbReference>
<dbReference type="STRING" id="537013.CLOSTMETH_00761"/>
<sequence length="165" mass="18611">MPTFCLCTKAYRPSISKLFGKTDFKRMRYPFHVILMALSMFYLGKNSFHNIALILRTVMNLQVFHTTISNWCTRFASMYQNIAIQLIPALNFNSDEWHADETVVKIQGNATSGSFWTVRRALSLAPQGQSAGLYHTGCRKAYGGLLKPLSATVTSLKCLSRRCMG</sequence>
<keyword evidence="1" id="KW-0472">Membrane</keyword>
<comment type="caution">
    <text evidence="2">The sequence shown here is derived from an EMBL/GenBank/DDBJ whole genome shotgun (WGS) entry which is preliminary data.</text>
</comment>
<proteinExistence type="predicted"/>
<gene>
    <name evidence="2" type="ORF">CLOSTMETH_00761</name>
</gene>
<keyword evidence="1" id="KW-0812">Transmembrane</keyword>
<evidence type="ECO:0000313" key="2">
    <source>
        <dbReference type="EMBL" id="EEG31599.1"/>
    </source>
</evidence>
<accession>C0EAA7</accession>
<feature type="transmembrane region" description="Helical" evidence="1">
    <location>
        <begin position="27"/>
        <end position="44"/>
    </location>
</feature>
<reference evidence="2 3" key="1">
    <citation type="submission" date="2009-01" db="EMBL/GenBank/DDBJ databases">
        <authorList>
            <person name="Fulton L."/>
            <person name="Clifton S."/>
            <person name="Fulton B."/>
            <person name="Xu J."/>
            <person name="Minx P."/>
            <person name="Pepin K.H."/>
            <person name="Johnson M."/>
            <person name="Bhonagiri V."/>
            <person name="Nash W.E."/>
            <person name="Mardis E.R."/>
            <person name="Wilson R.K."/>
        </authorList>
    </citation>
    <scope>NUCLEOTIDE SEQUENCE [LARGE SCALE GENOMIC DNA]</scope>
    <source>
        <strain evidence="2 3">DSM 5476</strain>
    </source>
</reference>
<dbReference type="eggNOG" id="COG3316">
    <property type="taxonomic scope" value="Bacteria"/>
</dbReference>
<dbReference type="HOGENOM" id="CLU_1608004_0_0_9"/>
<dbReference type="AlphaFoldDB" id="C0EAA7"/>
<name>C0EAA7_9FIRM</name>
<evidence type="ECO:0000313" key="3">
    <source>
        <dbReference type="Proteomes" id="UP000003340"/>
    </source>
</evidence>
<protein>
    <submittedName>
        <fullName evidence="2">Uncharacterized protein</fullName>
    </submittedName>
</protein>